<sequence>MRIKNLDMYLLLLPGFLFLVLFKYVPMYGIVIAFQDYNVFDGILASKWVGFQQFDKLIHYPEFYKVFRNTLIISVYKMVLLFPFPILIALILNEIRKMLFKRTIQTVIYLPHFLSWVIVGGLFTNILSPSTGIVNRIIQALGGDPISFLTDNDWFRSVLVFSQGWKEAGWSAVIYIAAIAGINQDLYEAAGIDGAGRFRQIVHITLPGIAPTIVLMLILRLGGLLEAGTEQILVMYNAVVYDTADVIGTYVYRIGLGQMDYSFSTAVGLFNSVIGFVLIVSGNSLSRRWIGRSIW</sequence>
<organism evidence="9 10">
    <name type="scientific">Cohnella cellulosilytica</name>
    <dbReference type="NCBI Taxonomy" id="986710"/>
    <lineage>
        <taxon>Bacteria</taxon>
        <taxon>Bacillati</taxon>
        <taxon>Bacillota</taxon>
        <taxon>Bacilli</taxon>
        <taxon>Bacillales</taxon>
        <taxon>Paenibacillaceae</taxon>
        <taxon>Cohnella</taxon>
    </lineage>
</organism>
<dbReference type="CDD" id="cd06261">
    <property type="entry name" value="TM_PBP2"/>
    <property type="match status" value="1"/>
</dbReference>
<dbReference type="EMBL" id="JBHTAI010000022">
    <property type="protein sequence ID" value="MFC7152400.1"/>
    <property type="molecule type" value="Genomic_DNA"/>
</dbReference>
<feature type="transmembrane region" description="Helical" evidence="7">
    <location>
        <begin position="233"/>
        <end position="255"/>
    </location>
</feature>
<evidence type="ECO:0000313" key="10">
    <source>
        <dbReference type="Proteomes" id="UP001596378"/>
    </source>
</evidence>
<comment type="subcellular location">
    <subcellularLocation>
        <location evidence="1 7">Cell membrane</location>
        <topology evidence="1 7">Multi-pass membrane protein</topology>
    </subcellularLocation>
</comment>
<dbReference type="InterPro" id="IPR000515">
    <property type="entry name" value="MetI-like"/>
</dbReference>
<evidence type="ECO:0000256" key="6">
    <source>
        <dbReference type="ARBA" id="ARBA00023136"/>
    </source>
</evidence>
<dbReference type="Pfam" id="PF00528">
    <property type="entry name" value="BPD_transp_1"/>
    <property type="match status" value="1"/>
</dbReference>
<reference evidence="10" key="1">
    <citation type="journal article" date="2019" name="Int. J. Syst. Evol. Microbiol.">
        <title>The Global Catalogue of Microorganisms (GCM) 10K type strain sequencing project: providing services to taxonomists for standard genome sequencing and annotation.</title>
        <authorList>
            <consortium name="The Broad Institute Genomics Platform"/>
            <consortium name="The Broad Institute Genome Sequencing Center for Infectious Disease"/>
            <person name="Wu L."/>
            <person name="Ma J."/>
        </authorList>
    </citation>
    <scope>NUCLEOTIDE SEQUENCE [LARGE SCALE GENOMIC DNA]</scope>
    <source>
        <strain evidence="10">KCTC 12907</strain>
    </source>
</reference>
<evidence type="ECO:0000256" key="7">
    <source>
        <dbReference type="RuleBase" id="RU363032"/>
    </source>
</evidence>
<accession>A0ABW2FK16</accession>
<evidence type="ECO:0000256" key="1">
    <source>
        <dbReference type="ARBA" id="ARBA00004651"/>
    </source>
</evidence>
<dbReference type="InterPro" id="IPR035906">
    <property type="entry name" value="MetI-like_sf"/>
</dbReference>
<feature type="transmembrane region" description="Helical" evidence="7">
    <location>
        <begin position="261"/>
        <end position="280"/>
    </location>
</feature>
<protein>
    <submittedName>
        <fullName evidence="9">ABC transporter permease</fullName>
    </submittedName>
</protein>
<feature type="transmembrane region" description="Helical" evidence="7">
    <location>
        <begin position="201"/>
        <end position="221"/>
    </location>
</feature>
<feature type="transmembrane region" description="Helical" evidence="7">
    <location>
        <begin position="107"/>
        <end position="127"/>
    </location>
</feature>
<evidence type="ECO:0000256" key="4">
    <source>
        <dbReference type="ARBA" id="ARBA00022692"/>
    </source>
</evidence>
<dbReference type="RefSeq" id="WP_378044703.1">
    <property type="nucleotide sequence ID" value="NZ_JBHMDN010000005.1"/>
</dbReference>
<keyword evidence="6 7" id="KW-0472">Membrane</keyword>
<comment type="caution">
    <text evidence="9">The sequence shown here is derived from an EMBL/GenBank/DDBJ whole genome shotgun (WGS) entry which is preliminary data.</text>
</comment>
<evidence type="ECO:0000313" key="9">
    <source>
        <dbReference type="EMBL" id="MFC7152400.1"/>
    </source>
</evidence>
<gene>
    <name evidence="9" type="ORF">ACFQMJ_28025</name>
</gene>
<keyword evidence="2 7" id="KW-0813">Transport</keyword>
<keyword evidence="5 7" id="KW-1133">Transmembrane helix</keyword>
<feature type="transmembrane region" description="Helical" evidence="7">
    <location>
        <begin position="71"/>
        <end position="95"/>
    </location>
</feature>
<dbReference type="PANTHER" id="PTHR43227:SF11">
    <property type="entry name" value="BLL4140 PROTEIN"/>
    <property type="match status" value="1"/>
</dbReference>
<dbReference type="PANTHER" id="PTHR43227">
    <property type="entry name" value="BLL4140 PROTEIN"/>
    <property type="match status" value="1"/>
</dbReference>
<dbReference type="SUPFAM" id="SSF161098">
    <property type="entry name" value="MetI-like"/>
    <property type="match status" value="1"/>
</dbReference>
<evidence type="ECO:0000256" key="5">
    <source>
        <dbReference type="ARBA" id="ARBA00022989"/>
    </source>
</evidence>
<evidence type="ECO:0000256" key="3">
    <source>
        <dbReference type="ARBA" id="ARBA00022475"/>
    </source>
</evidence>
<keyword evidence="10" id="KW-1185">Reference proteome</keyword>
<keyword evidence="4 7" id="KW-0812">Transmembrane</keyword>
<dbReference type="InterPro" id="IPR050809">
    <property type="entry name" value="UgpAE/MalFG_permease"/>
</dbReference>
<evidence type="ECO:0000256" key="2">
    <source>
        <dbReference type="ARBA" id="ARBA00022448"/>
    </source>
</evidence>
<keyword evidence="3" id="KW-1003">Cell membrane</keyword>
<name>A0ABW2FK16_9BACL</name>
<dbReference type="Proteomes" id="UP001596378">
    <property type="component" value="Unassembled WGS sequence"/>
</dbReference>
<proteinExistence type="inferred from homology"/>
<dbReference type="Gene3D" id="1.10.3720.10">
    <property type="entry name" value="MetI-like"/>
    <property type="match status" value="1"/>
</dbReference>
<dbReference type="PROSITE" id="PS50928">
    <property type="entry name" value="ABC_TM1"/>
    <property type="match status" value="1"/>
</dbReference>
<feature type="transmembrane region" description="Helical" evidence="7">
    <location>
        <begin position="9"/>
        <end position="34"/>
    </location>
</feature>
<comment type="similarity">
    <text evidence="7">Belongs to the binding-protein-dependent transport system permease family.</text>
</comment>
<evidence type="ECO:0000259" key="8">
    <source>
        <dbReference type="PROSITE" id="PS50928"/>
    </source>
</evidence>
<feature type="domain" description="ABC transmembrane type-1" evidence="8">
    <location>
        <begin position="67"/>
        <end position="282"/>
    </location>
</feature>